<keyword evidence="13" id="KW-1133">Transmembrane helix</keyword>
<dbReference type="Gene3D" id="1.20.120.1960">
    <property type="entry name" value="QSOX sulfhydryl oxidase domain"/>
    <property type="match status" value="1"/>
</dbReference>
<dbReference type="GO" id="GO:0000139">
    <property type="term" value="C:Golgi membrane"/>
    <property type="evidence" value="ECO:0007669"/>
    <property type="project" value="TreeGrafter"/>
</dbReference>
<keyword evidence="5 13" id="KW-0285">Flavoprotein</keyword>
<keyword evidence="7 13" id="KW-0274">FAD</keyword>
<feature type="compositionally biased region" description="Acidic residues" evidence="14">
    <location>
        <begin position="594"/>
        <end position="619"/>
    </location>
</feature>
<keyword evidence="13" id="KW-0472">Membrane</keyword>
<evidence type="ECO:0000256" key="4">
    <source>
        <dbReference type="ARBA" id="ARBA00022525"/>
    </source>
</evidence>
<dbReference type="Pfam" id="PF18371">
    <property type="entry name" value="FAD_SOX"/>
    <property type="match status" value="1"/>
</dbReference>
<evidence type="ECO:0000313" key="19">
    <source>
        <dbReference type="Proteomes" id="UP001153269"/>
    </source>
</evidence>
<dbReference type="FunFam" id="3.40.30.10:FF:000073">
    <property type="entry name" value="Sulfhydryl oxidase"/>
    <property type="match status" value="1"/>
</dbReference>
<evidence type="ECO:0000256" key="11">
    <source>
        <dbReference type="ARBA" id="ARBA00045804"/>
    </source>
</evidence>
<dbReference type="PROSITE" id="PS51324">
    <property type="entry name" value="ERV_ALR"/>
    <property type="match status" value="1"/>
</dbReference>
<keyword evidence="8 13" id="KW-0560">Oxidoreductase</keyword>
<dbReference type="PROSITE" id="PS00194">
    <property type="entry name" value="THIOREDOXIN_1"/>
    <property type="match status" value="1"/>
</dbReference>
<keyword evidence="13" id="KW-0812">Transmembrane</keyword>
<comment type="function">
    <text evidence="11">Catalyzes the oxidation of sulfhydryl groups in peptide and protein thiols to disulfides with the reduction of oxygen to hydrogen peroxide. Plays a role in disulfide bond formation in a variety of extracellular proteins. In fibroblasts, required for normal incorporation of laminin into the extracellular matrix, and thereby for normal cell-cell adhesion and cell migration.</text>
</comment>
<feature type="domain" description="Thioredoxin" evidence="17">
    <location>
        <begin position="29"/>
        <end position="162"/>
    </location>
</feature>
<dbReference type="FunFam" id="1.20.120.310:FF:000001">
    <property type="entry name" value="Sulfhydryl oxidase"/>
    <property type="match status" value="1"/>
</dbReference>
<keyword evidence="19" id="KW-1185">Reference proteome</keyword>
<dbReference type="PANTHER" id="PTHR22897">
    <property type="entry name" value="QUIESCIN Q6-RELATED SULFHYDRYL OXIDASE"/>
    <property type="match status" value="1"/>
</dbReference>
<dbReference type="EC" id="1.8.3.2" evidence="13"/>
<gene>
    <name evidence="18" type="ORF">PLEPLA_LOCUS2223</name>
</gene>
<dbReference type="PANTHER" id="PTHR22897:SF6">
    <property type="entry name" value="SULFHYDRYL OXIDASE 1"/>
    <property type="match status" value="1"/>
</dbReference>
<dbReference type="CDD" id="cd02992">
    <property type="entry name" value="PDI_a_QSOX"/>
    <property type="match status" value="1"/>
</dbReference>
<dbReference type="SUPFAM" id="SSF52833">
    <property type="entry name" value="Thioredoxin-like"/>
    <property type="match status" value="1"/>
</dbReference>
<feature type="chain" id="PRO_5040240326" description="Sulfhydryl oxidase" evidence="15">
    <location>
        <begin position="39"/>
        <end position="810"/>
    </location>
</feature>
<comment type="caution">
    <text evidence="18">The sequence shown here is derived from an EMBL/GenBank/DDBJ whole genome shotgun (WGS) entry which is preliminary data.</text>
</comment>
<dbReference type="Gene3D" id="1.20.120.310">
    <property type="entry name" value="ERV/ALR sulfhydryl oxidase domain"/>
    <property type="match status" value="1"/>
</dbReference>
<sequence length="810" mass="91416">MARSCGRATSRFPLRPREAATLAAWFCVCLLAPRAAEAGLYTSSDQIILLTPENVEAVLVNSTAATVVEFYASWCGHCRMFSPVYRGLAIDIKEWKPAVDLAAIDCAEAVNRKVCIDYGISGYPTIKFFHAYTKADSNGLPFKGFIRDVRGLRHKIIDKLEAHVPWPPACPPLEPTSEAELDSFFETNNVQHLALIFEEASSYIGRELTLDLLQFDNIAVRRVLSTEEGLVTKLGVTEFPSCFLYYPGGNFSRLKVKEEARTFYSYALQRLPGVVRSGKPPPVATDVLSNSTEDPWRPFNSSRVYMLDLESTLHYSLRVEVAAHTIIRGETLISLKKYVAVLAKFFPGRPVVMNLLKSLSSWLQNQSGDEISYEAFKEIVDNSAQSPDMALPEGERWVGCQGSQPQFRRFPCGLWTLFHVLTVQAKKVGSSDPQEVLTAMRNYVHSFFGCRPCAEHFENMASEGLAMMNTSSLAVLWLWAKHNHVNNRLAGALTEDPNFPKIQWPSPEMCPSCHAVQENGDHRWSQETVLPFLMSYFSSDSILTDYLEDESQILTKQREKHASQRALEAQKHVERKTREASDFMMHPPAKPTVQEEEEEEEEGEEPLDEAVTDEEEEGAEGAAAADEIGSKTSEPSPWAKPEMGRRQQQAHQKPSIVGMRMRDTQEDIVDLDSFVNQHYKAKALLLAASSRVKQRTLQRKVEQEPRPVFGLGMELDGGLGMVGLQPMESDFDLDGGQKRKWQQKRELTGQYFGEESRHKGDWMSMLSVGFSKADISLCVILYFLSFMCLLAMYLFYKNRFRLRRSKTSLP</sequence>
<evidence type="ECO:0000256" key="13">
    <source>
        <dbReference type="RuleBase" id="RU371123"/>
    </source>
</evidence>
<evidence type="ECO:0000256" key="9">
    <source>
        <dbReference type="ARBA" id="ARBA00023157"/>
    </source>
</evidence>
<name>A0A9N7Y7U0_PLEPL</name>
<evidence type="ECO:0000313" key="18">
    <source>
        <dbReference type="EMBL" id="CAB1414514.1"/>
    </source>
</evidence>
<dbReference type="PROSITE" id="PS51352">
    <property type="entry name" value="THIOREDOXIN_2"/>
    <property type="match status" value="1"/>
</dbReference>
<protein>
    <recommendedName>
        <fullName evidence="13">Sulfhydryl oxidase</fullName>
        <ecNumber evidence="13">1.8.3.2</ecNumber>
    </recommendedName>
</protein>
<evidence type="ECO:0000259" key="16">
    <source>
        <dbReference type="PROSITE" id="PS51324"/>
    </source>
</evidence>
<dbReference type="Pfam" id="PF04777">
    <property type="entry name" value="Evr1_Alr"/>
    <property type="match status" value="1"/>
</dbReference>
<dbReference type="Proteomes" id="UP001153269">
    <property type="component" value="Unassembled WGS sequence"/>
</dbReference>
<evidence type="ECO:0000256" key="10">
    <source>
        <dbReference type="ARBA" id="ARBA00023180"/>
    </source>
</evidence>
<evidence type="ECO:0000256" key="7">
    <source>
        <dbReference type="ARBA" id="ARBA00022827"/>
    </source>
</evidence>
<dbReference type="InterPro" id="IPR040986">
    <property type="entry name" value="QSOX_FAD-bd_dom"/>
</dbReference>
<dbReference type="Gene3D" id="3.40.30.10">
    <property type="entry name" value="Glutaredoxin"/>
    <property type="match status" value="2"/>
</dbReference>
<evidence type="ECO:0000259" key="17">
    <source>
        <dbReference type="PROSITE" id="PS51352"/>
    </source>
</evidence>
<feature type="compositionally biased region" description="Basic and acidic residues" evidence="14">
    <location>
        <begin position="557"/>
        <end position="581"/>
    </location>
</feature>
<evidence type="ECO:0000256" key="15">
    <source>
        <dbReference type="SAM" id="SignalP"/>
    </source>
</evidence>
<dbReference type="InterPro" id="IPR042568">
    <property type="entry name" value="QSOX_FAD-bd_sf"/>
</dbReference>
<feature type="domain" description="ERV/ALR sulfhydryl oxidase" evidence="16">
    <location>
        <begin position="403"/>
        <end position="504"/>
    </location>
</feature>
<feature type="region of interest" description="Disordered" evidence="14">
    <location>
        <begin position="557"/>
        <end position="655"/>
    </location>
</feature>
<comment type="similarity">
    <text evidence="3 13">Belongs to the quiescin-sulfhydryl oxidase (QSOX) family.</text>
</comment>
<evidence type="ECO:0000256" key="5">
    <source>
        <dbReference type="ARBA" id="ARBA00022630"/>
    </source>
</evidence>
<comment type="catalytic activity">
    <reaction evidence="12 13">
        <text>2 R'C(R)SH + O2 = R'C(R)S-S(R)CR' + H2O2</text>
        <dbReference type="Rhea" id="RHEA:17357"/>
        <dbReference type="ChEBI" id="CHEBI:15379"/>
        <dbReference type="ChEBI" id="CHEBI:16240"/>
        <dbReference type="ChEBI" id="CHEBI:16520"/>
        <dbReference type="ChEBI" id="CHEBI:17412"/>
        <dbReference type="EC" id="1.8.3.2"/>
    </reaction>
</comment>
<dbReference type="GO" id="GO:0016971">
    <property type="term" value="F:flavin-dependent sulfhydryl oxidase activity"/>
    <property type="evidence" value="ECO:0007669"/>
    <property type="project" value="InterPro"/>
</dbReference>
<dbReference type="InterPro" id="IPR036249">
    <property type="entry name" value="Thioredoxin-like_sf"/>
</dbReference>
<dbReference type="InterPro" id="IPR013766">
    <property type="entry name" value="Thioredoxin_domain"/>
</dbReference>
<feature type="transmembrane region" description="Helical" evidence="13">
    <location>
        <begin position="779"/>
        <end position="796"/>
    </location>
</feature>
<comment type="subcellular location">
    <subcellularLocation>
        <location evidence="2">Secreted</location>
    </subcellularLocation>
</comment>
<evidence type="ECO:0000256" key="8">
    <source>
        <dbReference type="ARBA" id="ARBA00023002"/>
    </source>
</evidence>
<dbReference type="InterPro" id="IPR017937">
    <property type="entry name" value="Thioredoxin_CS"/>
</dbReference>
<dbReference type="FunFam" id="1.20.120.1960:FF:000001">
    <property type="entry name" value="Sulfhydryl oxidase"/>
    <property type="match status" value="1"/>
</dbReference>
<reference evidence="18" key="1">
    <citation type="submission" date="2020-03" db="EMBL/GenBank/DDBJ databases">
        <authorList>
            <person name="Weist P."/>
        </authorList>
    </citation>
    <scope>NUCLEOTIDE SEQUENCE</scope>
</reference>
<dbReference type="InterPro" id="IPR017905">
    <property type="entry name" value="ERV/ALR_sulphydryl_oxidase"/>
</dbReference>
<dbReference type="GO" id="GO:0005615">
    <property type="term" value="C:extracellular space"/>
    <property type="evidence" value="ECO:0007669"/>
    <property type="project" value="TreeGrafter"/>
</dbReference>
<feature type="signal peptide" evidence="15">
    <location>
        <begin position="1"/>
        <end position="38"/>
    </location>
</feature>
<proteinExistence type="inferred from homology"/>
<keyword evidence="4" id="KW-0964">Secreted</keyword>
<keyword evidence="6 15" id="KW-0732">Signal</keyword>
<evidence type="ECO:0000256" key="3">
    <source>
        <dbReference type="ARBA" id="ARBA00006041"/>
    </source>
</evidence>
<accession>A0A9N7Y7U0</accession>
<keyword evidence="9" id="KW-1015">Disulfide bond</keyword>
<dbReference type="GO" id="GO:0003756">
    <property type="term" value="F:protein disulfide isomerase activity"/>
    <property type="evidence" value="ECO:0007669"/>
    <property type="project" value="TreeGrafter"/>
</dbReference>
<dbReference type="InterPro" id="IPR039798">
    <property type="entry name" value="Sulfhydryl_oxidase"/>
</dbReference>
<dbReference type="FunFam" id="3.40.30.10:FF:000080">
    <property type="entry name" value="Sulfhydryl oxidase"/>
    <property type="match status" value="1"/>
</dbReference>
<dbReference type="InterPro" id="IPR041269">
    <property type="entry name" value="QSOX_Trx1"/>
</dbReference>
<organism evidence="18 19">
    <name type="scientific">Pleuronectes platessa</name>
    <name type="common">European plaice</name>
    <dbReference type="NCBI Taxonomy" id="8262"/>
    <lineage>
        <taxon>Eukaryota</taxon>
        <taxon>Metazoa</taxon>
        <taxon>Chordata</taxon>
        <taxon>Craniata</taxon>
        <taxon>Vertebrata</taxon>
        <taxon>Euteleostomi</taxon>
        <taxon>Actinopterygii</taxon>
        <taxon>Neopterygii</taxon>
        <taxon>Teleostei</taxon>
        <taxon>Neoteleostei</taxon>
        <taxon>Acanthomorphata</taxon>
        <taxon>Carangaria</taxon>
        <taxon>Pleuronectiformes</taxon>
        <taxon>Pleuronectoidei</taxon>
        <taxon>Pleuronectidae</taxon>
        <taxon>Pleuronectes</taxon>
    </lineage>
</organism>
<dbReference type="Pfam" id="PF00085">
    <property type="entry name" value="Thioredoxin"/>
    <property type="match status" value="1"/>
</dbReference>
<comment type="cofactor">
    <cofactor evidence="1 13">
        <name>FAD</name>
        <dbReference type="ChEBI" id="CHEBI:57692"/>
    </cofactor>
</comment>
<dbReference type="SUPFAM" id="SSF69000">
    <property type="entry name" value="FAD-dependent thiol oxidase"/>
    <property type="match status" value="1"/>
</dbReference>
<evidence type="ECO:0000256" key="12">
    <source>
        <dbReference type="ARBA" id="ARBA00048864"/>
    </source>
</evidence>
<dbReference type="Pfam" id="PF18108">
    <property type="entry name" value="QSOX_Trx1"/>
    <property type="match status" value="1"/>
</dbReference>
<dbReference type="PRINTS" id="PR00421">
    <property type="entry name" value="THIOREDOXIN"/>
</dbReference>
<evidence type="ECO:0000256" key="1">
    <source>
        <dbReference type="ARBA" id="ARBA00001974"/>
    </source>
</evidence>
<evidence type="ECO:0000256" key="6">
    <source>
        <dbReference type="ARBA" id="ARBA00022729"/>
    </source>
</evidence>
<evidence type="ECO:0000256" key="14">
    <source>
        <dbReference type="SAM" id="MobiDB-lite"/>
    </source>
</evidence>
<evidence type="ECO:0000256" key="2">
    <source>
        <dbReference type="ARBA" id="ARBA00004613"/>
    </source>
</evidence>
<dbReference type="EMBL" id="CADEAL010000111">
    <property type="protein sequence ID" value="CAB1414514.1"/>
    <property type="molecule type" value="Genomic_DNA"/>
</dbReference>
<dbReference type="InterPro" id="IPR036774">
    <property type="entry name" value="ERV/ALR_sulphydryl_oxid_sf"/>
</dbReference>
<keyword evidence="10" id="KW-0325">Glycoprotein</keyword>
<dbReference type="AlphaFoldDB" id="A0A9N7Y7U0"/>
<dbReference type="GO" id="GO:0006457">
    <property type="term" value="P:protein folding"/>
    <property type="evidence" value="ECO:0007669"/>
    <property type="project" value="TreeGrafter"/>
</dbReference>